<evidence type="ECO:0000313" key="1">
    <source>
        <dbReference type="EMBL" id="MCW1924940.1"/>
    </source>
</evidence>
<evidence type="ECO:0000313" key="2">
    <source>
        <dbReference type="Proteomes" id="UP001320876"/>
    </source>
</evidence>
<proteinExistence type="predicted"/>
<gene>
    <name evidence="1" type="ORF">OKA05_20425</name>
</gene>
<organism evidence="1 2">
    <name type="scientific">Luteolibacter arcticus</name>
    <dbReference type="NCBI Taxonomy" id="1581411"/>
    <lineage>
        <taxon>Bacteria</taxon>
        <taxon>Pseudomonadati</taxon>
        <taxon>Verrucomicrobiota</taxon>
        <taxon>Verrucomicrobiia</taxon>
        <taxon>Verrucomicrobiales</taxon>
        <taxon>Verrucomicrobiaceae</taxon>
        <taxon>Luteolibacter</taxon>
    </lineage>
</organism>
<protein>
    <submittedName>
        <fullName evidence="1">Uncharacterized protein</fullName>
    </submittedName>
</protein>
<dbReference type="Proteomes" id="UP001320876">
    <property type="component" value="Unassembled WGS sequence"/>
</dbReference>
<keyword evidence="2" id="KW-1185">Reference proteome</keyword>
<reference evidence="1 2" key="1">
    <citation type="submission" date="2022-10" db="EMBL/GenBank/DDBJ databases">
        <title>Luteolibacter arcticus strain CCTCC AB 2014275, whole genome shotgun sequencing project.</title>
        <authorList>
            <person name="Zhao G."/>
            <person name="Shen L."/>
        </authorList>
    </citation>
    <scope>NUCLEOTIDE SEQUENCE [LARGE SCALE GENOMIC DNA]</scope>
    <source>
        <strain evidence="1 2">CCTCC AB 2014275</strain>
    </source>
</reference>
<dbReference type="RefSeq" id="WP_264489047.1">
    <property type="nucleotide sequence ID" value="NZ_JAPDDT010000010.1"/>
</dbReference>
<sequence>MIKTQVQIPDHLYDEAKRIAAEYEMSLAEVFRRGLEKMLPYYPPREPAPKTKGWQLPAPQRRGAADFDAAQLRDLARENEVIPSRARRR</sequence>
<dbReference type="EMBL" id="JAPDDT010000010">
    <property type="protein sequence ID" value="MCW1924940.1"/>
    <property type="molecule type" value="Genomic_DNA"/>
</dbReference>
<accession>A0ABT3GN36</accession>
<comment type="caution">
    <text evidence="1">The sequence shown here is derived from an EMBL/GenBank/DDBJ whole genome shotgun (WGS) entry which is preliminary data.</text>
</comment>
<name>A0ABT3GN36_9BACT</name>